<accession>A0A0B2Q3B6</accession>
<organism evidence="1">
    <name type="scientific">Glycine soja</name>
    <name type="common">Wild soybean</name>
    <dbReference type="NCBI Taxonomy" id="3848"/>
    <lineage>
        <taxon>Eukaryota</taxon>
        <taxon>Viridiplantae</taxon>
        <taxon>Streptophyta</taxon>
        <taxon>Embryophyta</taxon>
        <taxon>Tracheophyta</taxon>
        <taxon>Spermatophyta</taxon>
        <taxon>Magnoliopsida</taxon>
        <taxon>eudicotyledons</taxon>
        <taxon>Gunneridae</taxon>
        <taxon>Pentapetalae</taxon>
        <taxon>rosids</taxon>
        <taxon>fabids</taxon>
        <taxon>Fabales</taxon>
        <taxon>Fabaceae</taxon>
        <taxon>Papilionoideae</taxon>
        <taxon>50 kb inversion clade</taxon>
        <taxon>NPAAA clade</taxon>
        <taxon>indigoferoid/millettioid clade</taxon>
        <taxon>Phaseoleae</taxon>
        <taxon>Glycine</taxon>
        <taxon>Glycine subgen. Soja</taxon>
    </lineage>
</organism>
<dbReference type="AlphaFoldDB" id="A0A0B2Q3B6"/>
<proteinExistence type="predicted"/>
<protein>
    <submittedName>
        <fullName evidence="1">Uncharacterized protein</fullName>
    </submittedName>
</protein>
<gene>
    <name evidence="1" type="ORF">glysoja_029745</name>
</gene>
<dbReference type="Proteomes" id="UP000053555">
    <property type="component" value="Unassembled WGS sequence"/>
</dbReference>
<sequence>MTLRPPYTTFPYGNDVVRESHNYLPKTVASSEMDNAVAAVDPLGELVKNLYDVYQRPIQLTWDGAKFGIPDVKDGFFITHTDVIEIIVGDKCLNIFILHLWMMFMNDWSTSLGYGLLYGFLEPQCIHNAKDRHQECEHYIETWLKESQ</sequence>
<name>A0A0B2Q3B6_GLYSO</name>
<evidence type="ECO:0000313" key="1">
    <source>
        <dbReference type="EMBL" id="KHN14483.1"/>
    </source>
</evidence>
<dbReference type="EMBL" id="KN661727">
    <property type="protein sequence ID" value="KHN14483.1"/>
    <property type="molecule type" value="Genomic_DNA"/>
</dbReference>
<reference evidence="1" key="1">
    <citation type="submission" date="2014-07" db="EMBL/GenBank/DDBJ databases">
        <title>Identification of a novel salt tolerance gene in wild soybean by whole-genome sequencing.</title>
        <authorList>
            <person name="Lam H.-M."/>
            <person name="Qi X."/>
            <person name="Li M.-W."/>
            <person name="Liu X."/>
            <person name="Xie M."/>
            <person name="Ni M."/>
            <person name="Xu X."/>
        </authorList>
    </citation>
    <scope>NUCLEOTIDE SEQUENCE [LARGE SCALE GENOMIC DNA]</scope>
    <source>
        <tissue evidence="1">Root</tissue>
    </source>
</reference>